<protein>
    <submittedName>
        <fullName evidence="2">Uncharacterized protein</fullName>
    </submittedName>
</protein>
<sequence>MEGPEVGGRALTRGVEPEVVGRAQHSSEEGWSWVALAASALTASGFIARQRSQDRSQGIRIAIGDVFRFFLPSLPVCTIINISYLQDLSEAWSEGRQQKTSQYSGRTVTQELGHQIKKANSRSLTPKKKPGKSSRSCVPVAIKIPPSRIRVNTPSSRYVALKMEMKMNQIPQTLLG</sequence>
<organism evidence="2 4">
    <name type="scientific">Araneus ventricosus</name>
    <name type="common">Orbweaver spider</name>
    <name type="synonym">Epeira ventricosa</name>
    <dbReference type="NCBI Taxonomy" id="182803"/>
    <lineage>
        <taxon>Eukaryota</taxon>
        <taxon>Metazoa</taxon>
        <taxon>Ecdysozoa</taxon>
        <taxon>Arthropoda</taxon>
        <taxon>Chelicerata</taxon>
        <taxon>Arachnida</taxon>
        <taxon>Araneae</taxon>
        <taxon>Araneomorphae</taxon>
        <taxon>Entelegynae</taxon>
        <taxon>Araneoidea</taxon>
        <taxon>Araneidae</taxon>
        <taxon>Araneus</taxon>
    </lineage>
</organism>
<evidence type="ECO:0000313" key="3">
    <source>
        <dbReference type="EMBL" id="GBN29343.1"/>
    </source>
</evidence>
<dbReference type="EMBL" id="BGPR01007762">
    <property type="protein sequence ID" value="GBN29330.1"/>
    <property type="molecule type" value="Genomic_DNA"/>
</dbReference>
<evidence type="ECO:0000256" key="1">
    <source>
        <dbReference type="SAM" id="MobiDB-lite"/>
    </source>
</evidence>
<keyword evidence="4" id="KW-1185">Reference proteome</keyword>
<dbReference type="EMBL" id="BGPR01007763">
    <property type="protein sequence ID" value="GBN29343.1"/>
    <property type="molecule type" value="Genomic_DNA"/>
</dbReference>
<dbReference type="Proteomes" id="UP000499080">
    <property type="component" value="Unassembled WGS sequence"/>
</dbReference>
<proteinExistence type="predicted"/>
<feature type="region of interest" description="Disordered" evidence="1">
    <location>
        <begin position="1"/>
        <end position="23"/>
    </location>
</feature>
<accession>A0A4Y2MSI1</accession>
<gene>
    <name evidence="3" type="ORF">AVEN_119827_1</name>
    <name evidence="2" type="ORF">AVEN_69657_1</name>
</gene>
<name>A0A4Y2MSI1_ARAVE</name>
<dbReference type="AlphaFoldDB" id="A0A4Y2MSI1"/>
<evidence type="ECO:0000313" key="4">
    <source>
        <dbReference type="Proteomes" id="UP000499080"/>
    </source>
</evidence>
<reference evidence="2 4" key="1">
    <citation type="journal article" date="2019" name="Sci. Rep.">
        <title>Orb-weaving spider Araneus ventricosus genome elucidates the spidroin gene catalogue.</title>
        <authorList>
            <person name="Kono N."/>
            <person name="Nakamura H."/>
            <person name="Ohtoshi R."/>
            <person name="Moran D.A.P."/>
            <person name="Shinohara A."/>
            <person name="Yoshida Y."/>
            <person name="Fujiwara M."/>
            <person name="Mori M."/>
            <person name="Tomita M."/>
            <person name="Arakawa K."/>
        </authorList>
    </citation>
    <scope>NUCLEOTIDE SEQUENCE [LARGE SCALE GENOMIC DNA]</scope>
</reference>
<evidence type="ECO:0000313" key="2">
    <source>
        <dbReference type="EMBL" id="GBN29330.1"/>
    </source>
</evidence>
<comment type="caution">
    <text evidence="2">The sequence shown here is derived from an EMBL/GenBank/DDBJ whole genome shotgun (WGS) entry which is preliminary data.</text>
</comment>